<dbReference type="AlphaFoldDB" id="A0AA39QYN2"/>
<organism evidence="14 15">
    <name type="scientific">Cladonia borealis</name>
    <dbReference type="NCBI Taxonomy" id="184061"/>
    <lineage>
        <taxon>Eukaryota</taxon>
        <taxon>Fungi</taxon>
        <taxon>Dikarya</taxon>
        <taxon>Ascomycota</taxon>
        <taxon>Pezizomycotina</taxon>
        <taxon>Lecanoromycetes</taxon>
        <taxon>OSLEUM clade</taxon>
        <taxon>Lecanoromycetidae</taxon>
        <taxon>Lecanorales</taxon>
        <taxon>Lecanorineae</taxon>
        <taxon>Cladoniaceae</taxon>
        <taxon>Cladonia</taxon>
    </lineage>
</organism>
<evidence type="ECO:0000313" key="14">
    <source>
        <dbReference type="EMBL" id="KAK0510729.1"/>
    </source>
</evidence>
<protein>
    <recommendedName>
        <fullName evidence="4">GTP cyclohydrolase 1</fullName>
        <ecNumber evidence="3">3.5.4.16</ecNumber>
    </recommendedName>
    <alternativeName>
        <fullName evidence="10">GTP cyclohydrolase I</fullName>
    </alternativeName>
</protein>
<keyword evidence="8" id="KW-0289">Folate biosynthesis</keyword>
<evidence type="ECO:0000313" key="15">
    <source>
        <dbReference type="Proteomes" id="UP001166286"/>
    </source>
</evidence>
<feature type="region of interest" description="Disordered" evidence="12">
    <location>
        <begin position="1"/>
        <end position="147"/>
    </location>
</feature>
<evidence type="ECO:0000256" key="10">
    <source>
        <dbReference type="ARBA" id="ARBA00030854"/>
    </source>
</evidence>
<evidence type="ECO:0000256" key="11">
    <source>
        <dbReference type="ARBA" id="ARBA00055676"/>
    </source>
</evidence>
<comment type="pathway">
    <text evidence="1">Cofactor biosynthesis; 7,8-dihydroneopterin triphosphate biosynthesis; 7,8-dihydroneopterin triphosphate from GTP: step 1/1.</text>
</comment>
<feature type="compositionally biased region" description="Polar residues" evidence="12">
    <location>
        <begin position="17"/>
        <end position="38"/>
    </location>
</feature>
<dbReference type="PANTHER" id="PTHR11109">
    <property type="entry name" value="GTP CYCLOHYDROLASE I"/>
    <property type="match status" value="1"/>
</dbReference>
<dbReference type="GO" id="GO:0006729">
    <property type="term" value="P:tetrahydrobiopterin biosynthetic process"/>
    <property type="evidence" value="ECO:0007669"/>
    <property type="project" value="TreeGrafter"/>
</dbReference>
<proteinExistence type="inferred from homology"/>
<dbReference type="InterPro" id="IPR043134">
    <property type="entry name" value="GTP-CH-I_N"/>
</dbReference>
<gene>
    <name evidence="14" type="ORF">JMJ35_007161</name>
</gene>
<dbReference type="InterPro" id="IPR020602">
    <property type="entry name" value="GTP_CycHdrlase_I_dom"/>
</dbReference>
<dbReference type="FunFam" id="1.10.286.10:FF:000003">
    <property type="entry name" value="GTP cyclohydrolase 1"/>
    <property type="match status" value="1"/>
</dbReference>
<dbReference type="Pfam" id="PF01227">
    <property type="entry name" value="GTP_cyclohydroI"/>
    <property type="match status" value="1"/>
</dbReference>
<evidence type="ECO:0000256" key="7">
    <source>
        <dbReference type="ARBA" id="ARBA00022801"/>
    </source>
</evidence>
<dbReference type="GO" id="GO:0005737">
    <property type="term" value="C:cytoplasm"/>
    <property type="evidence" value="ECO:0007669"/>
    <property type="project" value="TreeGrafter"/>
</dbReference>
<dbReference type="HAMAP" id="MF_00223">
    <property type="entry name" value="FolE"/>
    <property type="match status" value="1"/>
</dbReference>
<dbReference type="GO" id="GO:0046654">
    <property type="term" value="P:tetrahydrofolate biosynthetic process"/>
    <property type="evidence" value="ECO:0007669"/>
    <property type="project" value="InterPro"/>
</dbReference>
<keyword evidence="6" id="KW-0547">Nucleotide-binding</keyword>
<name>A0AA39QYN2_9LECA</name>
<comment type="caution">
    <text evidence="14">The sequence shown here is derived from an EMBL/GenBank/DDBJ whole genome shotgun (WGS) entry which is preliminary data.</text>
</comment>
<dbReference type="NCBIfam" id="NF006826">
    <property type="entry name" value="PRK09347.1-3"/>
    <property type="match status" value="1"/>
</dbReference>
<feature type="domain" description="GTP cyclohydrolase I" evidence="13">
    <location>
        <begin position="155"/>
        <end position="331"/>
    </location>
</feature>
<keyword evidence="7" id="KW-0378">Hydrolase</keyword>
<reference evidence="14" key="1">
    <citation type="submission" date="2023-03" db="EMBL/GenBank/DDBJ databases">
        <title>Complete genome of Cladonia borealis.</title>
        <authorList>
            <person name="Park H."/>
        </authorList>
    </citation>
    <scope>NUCLEOTIDE SEQUENCE</scope>
    <source>
        <strain evidence="14">ANT050790</strain>
    </source>
</reference>
<evidence type="ECO:0000256" key="2">
    <source>
        <dbReference type="ARBA" id="ARBA00008085"/>
    </source>
</evidence>
<evidence type="ECO:0000256" key="9">
    <source>
        <dbReference type="ARBA" id="ARBA00023134"/>
    </source>
</evidence>
<feature type="compositionally biased region" description="Basic and acidic residues" evidence="12">
    <location>
        <begin position="93"/>
        <end position="102"/>
    </location>
</feature>
<dbReference type="InterPro" id="IPR018234">
    <property type="entry name" value="GTP_CycHdrlase_I_CS"/>
</dbReference>
<dbReference type="NCBIfam" id="TIGR00063">
    <property type="entry name" value="folE"/>
    <property type="match status" value="1"/>
</dbReference>
<dbReference type="GO" id="GO:0046656">
    <property type="term" value="P:folic acid biosynthetic process"/>
    <property type="evidence" value="ECO:0007669"/>
    <property type="project" value="UniProtKB-KW"/>
</dbReference>
<dbReference type="EMBL" id="JAFEKC020000015">
    <property type="protein sequence ID" value="KAK0510729.1"/>
    <property type="molecule type" value="Genomic_DNA"/>
</dbReference>
<accession>A0AA39QYN2</accession>
<dbReference type="Gene3D" id="3.30.1130.10">
    <property type="match status" value="1"/>
</dbReference>
<evidence type="ECO:0000256" key="4">
    <source>
        <dbReference type="ARBA" id="ARBA00017272"/>
    </source>
</evidence>
<evidence type="ECO:0000256" key="1">
    <source>
        <dbReference type="ARBA" id="ARBA00005080"/>
    </source>
</evidence>
<dbReference type="Proteomes" id="UP001166286">
    <property type="component" value="Unassembled WGS sequence"/>
</dbReference>
<feature type="compositionally biased region" description="Basic and acidic residues" evidence="12">
    <location>
        <begin position="136"/>
        <end position="147"/>
    </location>
</feature>
<dbReference type="SUPFAM" id="SSF55620">
    <property type="entry name" value="Tetrahydrobiopterin biosynthesis enzymes-like"/>
    <property type="match status" value="1"/>
</dbReference>
<dbReference type="CDD" id="cd00642">
    <property type="entry name" value="GTP_cyclohydro1"/>
    <property type="match status" value="1"/>
</dbReference>
<dbReference type="InterPro" id="IPR043133">
    <property type="entry name" value="GTP-CH-I_C/QueF"/>
</dbReference>
<evidence type="ECO:0000256" key="5">
    <source>
        <dbReference type="ARBA" id="ARBA00022533"/>
    </source>
</evidence>
<dbReference type="FunFam" id="3.30.1130.10:FF:000012">
    <property type="entry name" value="GTP cyclohydrolase 1"/>
    <property type="match status" value="1"/>
</dbReference>
<dbReference type="InterPro" id="IPR001474">
    <property type="entry name" value="GTP_CycHdrlase_I"/>
</dbReference>
<dbReference type="PANTHER" id="PTHR11109:SF7">
    <property type="entry name" value="GTP CYCLOHYDROLASE 1"/>
    <property type="match status" value="1"/>
</dbReference>
<evidence type="ECO:0000256" key="8">
    <source>
        <dbReference type="ARBA" id="ARBA00022909"/>
    </source>
</evidence>
<keyword evidence="15" id="KW-1185">Reference proteome</keyword>
<dbReference type="PROSITE" id="PS00859">
    <property type="entry name" value="GTP_CYCLOHYDROL_1_1"/>
    <property type="match status" value="1"/>
</dbReference>
<evidence type="ECO:0000256" key="3">
    <source>
        <dbReference type="ARBA" id="ARBA00012715"/>
    </source>
</evidence>
<comment type="similarity">
    <text evidence="2">Belongs to the GTP cyclohydrolase I family.</text>
</comment>
<dbReference type="PROSITE" id="PS00860">
    <property type="entry name" value="GTP_CYCLOHYDROL_1_2"/>
    <property type="match status" value="1"/>
</dbReference>
<evidence type="ECO:0000256" key="6">
    <source>
        <dbReference type="ARBA" id="ARBA00022741"/>
    </source>
</evidence>
<dbReference type="GO" id="GO:0003934">
    <property type="term" value="F:GTP cyclohydrolase I activity"/>
    <property type="evidence" value="ECO:0007669"/>
    <property type="project" value="UniProtKB-EC"/>
</dbReference>
<dbReference type="EC" id="3.5.4.16" evidence="3"/>
<comment type="function">
    <text evidence="11">GTP cyclohydrolase 1 is the first enzyme in the biosynthetic pathway leading to folic acid.</text>
</comment>
<dbReference type="GO" id="GO:0005525">
    <property type="term" value="F:GTP binding"/>
    <property type="evidence" value="ECO:0007669"/>
    <property type="project" value="UniProtKB-KW"/>
</dbReference>
<keyword evidence="5" id="KW-0021">Allosteric enzyme</keyword>
<keyword evidence="9" id="KW-0342">GTP-binding</keyword>
<sequence length="334" mass="37160">MDTSPIAKKPKSAVPSHLSNGTNYNSRGGSPLARTSVNAKERDKLTASIRSSNNQRVPIDLESVDQPVSNGRGYFPANDVSDEPSENSTELDVSPRDPRDEPPEPTPSAAASRPASPYTLNPPIDFDGLSWPSLGTRERREATPEKAEERLQKLEGAVRTILECIGEDPEREGLRGTPERYAKAMLFFTKGYEENVRDLVNGAVFHEDHDELVIVKDIEVFSLCEHHMVPFTGKMHIGYIPNRRVLGLSKLARLAEMFSRRLQVQERLTKQVALAITEVLKPQGVAVVMESSHLCMVMRGVEKTTATTMTSCMLGCMRSSAKTREEFLNLLNRR</sequence>
<dbReference type="NCBIfam" id="NF006825">
    <property type="entry name" value="PRK09347.1-2"/>
    <property type="match status" value="1"/>
</dbReference>
<evidence type="ECO:0000259" key="13">
    <source>
        <dbReference type="Pfam" id="PF01227"/>
    </source>
</evidence>
<dbReference type="Gene3D" id="1.10.286.10">
    <property type="match status" value="1"/>
</dbReference>
<evidence type="ECO:0000256" key="12">
    <source>
        <dbReference type="SAM" id="MobiDB-lite"/>
    </source>
</evidence>
<dbReference type="GO" id="GO:0008270">
    <property type="term" value="F:zinc ion binding"/>
    <property type="evidence" value="ECO:0007669"/>
    <property type="project" value="TreeGrafter"/>
</dbReference>
<feature type="compositionally biased region" description="Low complexity" evidence="12">
    <location>
        <begin position="107"/>
        <end position="117"/>
    </location>
</feature>